<dbReference type="Proteomes" id="UP001597111">
    <property type="component" value="Unassembled WGS sequence"/>
</dbReference>
<sequence length="117" mass="13202">MSHTDPVERYYEAVDAMDADGLAAVLAPGFRHDRPDRTIEGRERFVAFMMDERPRTDTVHAVDTLFLPETEDGDDARGREVAAHGRLFGEDGEELLAFVDLFTVENGEIVDLRTFTK</sequence>
<dbReference type="Pfam" id="PF12680">
    <property type="entry name" value="SnoaL_2"/>
    <property type="match status" value="1"/>
</dbReference>
<dbReference type="SUPFAM" id="SSF54427">
    <property type="entry name" value="NTF2-like"/>
    <property type="match status" value="1"/>
</dbReference>
<dbReference type="EMBL" id="JBHUDH010000034">
    <property type="protein sequence ID" value="MFD1525517.1"/>
    <property type="molecule type" value="Genomic_DNA"/>
</dbReference>
<evidence type="ECO:0000259" key="1">
    <source>
        <dbReference type="Pfam" id="PF12680"/>
    </source>
</evidence>
<dbReference type="Gene3D" id="3.10.450.50">
    <property type="match status" value="1"/>
</dbReference>
<dbReference type="AlphaFoldDB" id="A0ABD6B4Y9"/>
<organism evidence="2 3">
    <name type="scientific">Halolamina salina</name>
    <dbReference type="NCBI Taxonomy" id="1220023"/>
    <lineage>
        <taxon>Archaea</taxon>
        <taxon>Methanobacteriati</taxon>
        <taxon>Methanobacteriota</taxon>
        <taxon>Stenosarchaea group</taxon>
        <taxon>Halobacteria</taxon>
        <taxon>Halobacteriales</taxon>
        <taxon>Haloferacaceae</taxon>
    </lineage>
</organism>
<proteinExistence type="predicted"/>
<dbReference type="InterPro" id="IPR037401">
    <property type="entry name" value="SnoaL-like"/>
</dbReference>
<reference evidence="2 3" key="1">
    <citation type="journal article" date="2019" name="Int. J. Syst. Evol. Microbiol.">
        <title>The Global Catalogue of Microorganisms (GCM) 10K type strain sequencing project: providing services to taxonomists for standard genome sequencing and annotation.</title>
        <authorList>
            <consortium name="The Broad Institute Genomics Platform"/>
            <consortium name="The Broad Institute Genome Sequencing Center for Infectious Disease"/>
            <person name="Wu L."/>
            <person name="Ma J."/>
        </authorList>
    </citation>
    <scope>NUCLEOTIDE SEQUENCE [LARGE SCALE GENOMIC DNA]</scope>
    <source>
        <strain evidence="2 3">CGMCC 1.12285</strain>
    </source>
</reference>
<gene>
    <name evidence="2" type="ORF">ACFR9S_04265</name>
</gene>
<evidence type="ECO:0000313" key="2">
    <source>
        <dbReference type="EMBL" id="MFD1525517.1"/>
    </source>
</evidence>
<evidence type="ECO:0000313" key="3">
    <source>
        <dbReference type="Proteomes" id="UP001597111"/>
    </source>
</evidence>
<dbReference type="InterPro" id="IPR032710">
    <property type="entry name" value="NTF2-like_dom_sf"/>
</dbReference>
<protein>
    <submittedName>
        <fullName evidence="2">Nuclear transport factor 2 family protein</fullName>
    </submittedName>
</protein>
<comment type="caution">
    <text evidence="2">The sequence shown here is derived from an EMBL/GenBank/DDBJ whole genome shotgun (WGS) entry which is preliminary data.</text>
</comment>
<accession>A0ABD6B4Y9</accession>
<feature type="domain" description="SnoaL-like" evidence="1">
    <location>
        <begin position="7"/>
        <end position="111"/>
    </location>
</feature>
<name>A0ABD6B4Y9_9EURY</name>
<keyword evidence="3" id="KW-1185">Reference proteome</keyword>
<dbReference type="RefSeq" id="WP_379731458.1">
    <property type="nucleotide sequence ID" value="NZ_JBHSWZ010000094.1"/>
</dbReference>